<keyword evidence="2" id="KW-1185">Reference proteome</keyword>
<proteinExistence type="predicted"/>
<accession>M4SK40</accession>
<sequence>MSVSLYQIRYAMRNLSELEYLQVQRNHFYNIGDMQAAYAKQQEINNFVPDYRK</sequence>
<evidence type="ECO:0000313" key="2">
    <source>
        <dbReference type="Proteomes" id="UP000203074"/>
    </source>
</evidence>
<organism evidence="1 2">
    <name type="scientific">Cellulophaga phage phiST</name>
    <dbReference type="NCBI Taxonomy" id="756282"/>
    <lineage>
        <taxon>Viruses</taxon>
        <taxon>Duplodnaviria</taxon>
        <taxon>Heunggongvirae</taxon>
        <taxon>Uroviricota</taxon>
        <taxon>Caudoviricetes</taxon>
        <taxon>Cbastvirus</taxon>
        <taxon>Cbastvirus ST</taxon>
    </lineage>
</organism>
<reference evidence="1 2" key="1">
    <citation type="submission" date="2010-11" db="EMBL/GenBank/DDBJ databases">
        <title>The Genome Sequence of Cellulophaga phage phiST.</title>
        <authorList>
            <consortium name="The Broad Institute Genome Sequencing Platform"/>
            <person name="Henn M.R."/>
            <person name="Reimann L."/>
            <person name="Holmfelt K."/>
            <person name="Levin J."/>
            <person name="Malboeuf C."/>
            <person name="Casali M."/>
            <person name="Russ C."/>
            <person name="Lennon N."/>
            <person name="Chapman S.B."/>
            <person name="Erlich R."/>
            <person name="Young S.K."/>
            <person name="Yandava C."/>
            <person name="Zeng Q."/>
            <person name="Alvarado L."/>
            <person name="Anderson S."/>
            <person name="Berlin A."/>
            <person name="Chen Z."/>
            <person name="Freedman E."/>
            <person name="Gellesch M."/>
            <person name="Goldberg J."/>
            <person name="Green L."/>
            <person name="Griggs A."/>
            <person name="Gujja S."/>
            <person name="Heilman E.R."/>
            <person name="Heiman D."/>
            <person name="Hollinger A."/>
            <person name="Howarth C."/>
            <person name="Larson L."/>
            <person name="Mehta T."/>
            <person name="Pearson M."/>
            <person name="Roberts A."/>
            <person name="Ryan E."/>
            <person name="Saif S."/>
            <person name="Shea T."/>
            <person name="Shenoy N."/>
            <person name="Sisk P."/>
            <person name="Stolte C."/>
            <person name="Sykes S."/>
            <person name="White J."/>
            <person name="Haas B."/>
            <person name="Nusbaum C."/>
            <person name="Birren B."/>
        </authorList>
    </citation>
    <scope>NUCLEOTIDE SEQUENCE [LARGE SCALE GENOMIC DNA]</scope>
    <source>
        <strain evidence="2">phiST</strain>
    </source>
</reference>
<evidence type="ECO:0000313" key="1">
    <source>
        <dbReference type="EMBL" id="AGH56702.1"/>
    </source>
</evidence>
<dbReference type="RefSeq" id="YP_007673385.1">
    <property type="nucleotide sequence ID" value="NC_020842.1"/>
</dbReference>
<dbReference type="EMBL" id="HQ634192">
    <property type="protein sequence ID" value="AGH56702.1"/>
    <property type="molecule type" value="Genomic_DNA"/>
</dbReference>
<gene>
    <name evidence="1" type="ORF">CGPG_00003</name>
</gene>
<dbReference type="Proteomes" id="UP000203074">
    <property type="component" value="Segment"/>
</dbReference>
<protein>
    <submittedName>
        <fullName evidence="1">Uncharacterized protein</fullName>
    </submittedName>
</protein>
<dbReference type="KEGG" id="vg:15009901"/>
<dbReference type="GeneID" id="15009901"/>
<name>M4SK40_9CAUD</name>